<evidence type="ECO:0000256" key="1">
    <source>
        <dbReference type="ARBA" id="ARBA00022741"/>
    </source>
</evidence>
<evidence type="ECO:0000313" key="5">
    <source>
        <dbReference type="Proteomes" id="UP000018735"/>
    </source>
</evidence>
<evidence type="ECO:0000313" key="4">
    <source>
        <dbReference type="EMBL" id="AHB99673.1"/>
    </source>
</evidence>
<dbReference type="EMBL" id="CP006916">
    <property type="protein sequence ID" value="AHB99673.1"/>
    <property type="molecule type" value="Genomic_DNA"/>
</dbReference>
<dbReference type="GO" id="GO:0032153">
    <property type="term" value="C:cell division site"/>
    <property type="evidence" value="ECO:0007669"/>
    <property type="project" value="TreeGrafter"/>
</dbReference>
<organism evidence="4 5">
    <name type="scientific">Mycoplasmoides gallisepticum S6</name>
    <dbReference type="NCBI Taxonomy" id="1006581"/>
    <lineage>
        <taxon>Bacteria</taxon>
        <taxon>Bacillati</taxon>
        <taxon>Mycoplasmatota</taxon>
        <taxon>Mycoplasmoidales</taxon>
        <taxon>Mycoplasmoidaceae</taxon>
        <taxon>Mycoplasmoides</taxon>
    </lineage>
</organism>
<evidence type="ECO:0000256" key="2">
    <source>
        <dbReference type="ARBA" id="ARBA00023134"/>
    </source>
</evidence>
<reference evidence="4 5" key="1">
    <citation type="journal article" date="2011" name="PLoS ONE">
        <title>Core proteome of the minimal cell: comparative proteomics of three mollicute species.</title>
        <authorList>
            <person name="Fisunov G.Y."/>
            <person name="Alexeev D.G."/>
            <person name="Bazaleev N.A."/>
            <person name="Ladygina V.G."/>
            <person name="Galyamina M.A."/>
            <person name="Kondratov I.G."/>
            <person name="Zhukova N.A."/>
            <person name="Serebryakova M.V."/>
            <person name="Demina I.A."/>
            <person name="Govorun V.M."/>
        </authorList>
    </citation>
    <scope>NUCLEOTIDE SEQUENCE [LARGE SCALE GENOMIC DNA]</scope>
    <source>
        <strain evidence="4 5">S6</strain>
    </source>
</reference>
<gene>
    <name evidence="4" type="primary">ftsZ</name>
    <name evidence="4" type="ORF">GCW_02235</name>
</gene>
<dbReference type="PANTHER" id="PTHR30314:SF3">
    <property type="entry name" value="MITOCHONDRIAL DIVISION PROTEIN FSZA"/>
    <property type="match status" value="1"/>
</dbReference>
<dbReference type="GO" id="GO:0005525">
    <property type="term" value="F:GTP binding"/>
    <property type="evidence" value="ECO:0007669"/>
    <property type="project" value="UniProtKB-KW"/>
</dbReference>
<dbReference type="AlphaFoldDB" id="A0A0F6CKQ1"/>
<evidence type="ECO:0000259" key="3">
    <source>
        <dbReference type="SMART" id="SM00864"/>
    </source>
</evidence>
<keyword evidence="1" id="KW-0547">Nucleotide-binding</keyword>
<accession>A0A0F6CKQ1</accession>
<dbReference type="SUPFAM" id="SSF52490">
    <property type="entry name" value="Tubulin nucleotide-binding domain-like"/>
    <property type="match status" value="1"/>
</dbReference>
<protein>
    <submittedName>
        <fullName evidence="4">Cell division protein FtsZ</fullName>
    </submittedName>
</protein>
<dbReference type="InterPro" id="IPR036525">
    <property type="entry name" value="Tubulin/FtsZ_GTPase_sf"/>
</dbReference>
<name>A0A0F6CKQ1_MYCGL</name>
<proteinExistence type="predicted"/>
<dbReference type="HOGENOM" id="CLU_592902_0_0_14"/>
<dbReference type="GO" id="GO:0003924">
    <property type="term" value="F:GTPase activity"/>
    <property type="evidence" value="ECO:0007669"/>
    <property type="project" value="InterPro"/>
</dbReference>
<dbReference type="PRINTS" id="PR00423">
    <property type="entry name" value="CELLDVISFTSZ"/>
</dbReference>
<dbReference type="PANTHER" id="PTHR30314">
    <property type="entry name" value="CELL DIVISION PROTEIN FTSZ-RELATED"/>
    <property type="match status" value="1"/>
</dbReference>
<dbReference type="KEGG" id="mgz:GCW_02235"/>
<dbReference type="SMART" id="SM00864">
    <property type="entry name" value="Tubulin"/>
    <property type="match status" value="1"/>
</dbReference>
<keyword evidence="4" id="KW-0131">Cell cycle</keyword>
<dbReference type="eggNOG" id="COG0206">
    <property type="taxonomic scope" value="Bacteria"/>
</dbReference>
<dbReference type="GO" id="GO:0005737">
    <property type="term" value="C:cytoplasm"/>
    <property type="evidence" value="ECO:0007669"/>
    <property type="project" value="TreeGrafter"/>
</dbReference>
<sequence length="461" mass="52458">MFDQRDKKPEKSLEEMQEELIKLQKEMQAVLMKDRAANQIRLGYFDDQEFLIEPQAQPEEERIEYFVSKYKKNYKIKVIGIGGAGNNIVEDILRQYPDLVSENLMFYQLNTDSKHLNLLARNRSKAIRYLIDSPYTDGHGAGGDVQKARLAISQYFDKEVDEILNECDICIVIAGLGKGTGSAGSTYIINKAATKKIITLAYVVIPPNTEGSLSYEKATDALYDLLKDANAISQLRMDDINKNLNYLSVVERNQEISNNIGLSIKTIVNLINEQTIYNLDYADLITFFQKKDQLAYEFLVKEIKLSSSQENLVAQKLLSDDWLDVNQLIVIYQLSKQLPGKLYDELNAKIKASVNRNAHIVFGSKYVDGDDNIITILGKKTSSLIHANNTLVYDPYNLISRPDQKIKNVMTDHYLWNQAKLLEQKLAAINQDQTQNTFKNTNRADGKIETSSILNLLDQDE</sequence>
<dbReference type="Pfam" id="PF00091">
    <property type="entry name" value="Tubulin"/>
    <property type="match status" value="1"/>
</dbReference>
<dbReference type="InterPro" id="IPR003008">
    <property type="entry name" value="Tubulin_FtsZ_GTPase"/>
</dbReference>
<dbReference type="Proteomes" id="UP000018735">
    <property type="component" value="Chromosome"/>
</dbReference>
<dbReference type="Gene3D" id="3.40.50.1440">
    <property type="entry name" value="Tubulin/FtsZ, GTPase domain"/>
    <property type="match status" value="1"/>
</dbReference>
<dbReference type="GO" id="GO:0051301">
    <property type="term" value="P:cell division"/>
    <property type="evidence" value="ECO:0007669"/>
    <property type="project" value="UniProtKB-KW"/>
</dbReference>
<keyword evidence="2" id="KW-0342">GTP-binding</keyword>
<dbReference type="RefSeq" id="WP_011884466.1">
    <property type="nucleotide sequence ID" value="NC_023030.2"/>
</dbReference>
<keyword evidence="4" id="KW-0132">Cell division</keyword>
<feature type="domain" description="Tubulin/FtsZ GTPase" evidence="3">
    <location>
        <begin position="75"/>
        <end position="275"/>
    </location>
</feature>
<dbReference type="InterPro" id="IPR045061">
    <property type="entry name" value="FtsZ/CetZ"/>
</dbReference>